<dbReference type="GO" id="GO:0003700">
    <property type="term" value="F:DNA-binding transcription factor activity"/>
    <property type="evidence" value="ECO:0007669"/>
    <property type="project" value="InterPro"/>
</dbReference>
<dbReference type="PROSITE" id="PS01124">
    <property type="entry name" value="HTH_ARAC_FAMILY_2"/>
    <property type="match status" value="1"/>
</dbReference>
<dbReference type="Pfam" id="PF12833">
    <property type="entry name" value="HTH_18"/>
    <property type="match status" value="1"/>
</dbReference>
<protein>
    <submittedName>
        <fullName evidence="5">Helix-turn-helix domain-containing protein</fullName>
    </submittedName>
</protein>
<dbReference type="GO" id="GO:0043565">
    <property type="term" value="F:sequence-specific DNA binding"/>
    <property type="evidence" value="ECO:0007669"/>
    <property type="project" value="InterPro"/>
</dbReference>
<evidence type="ECO:0000256" key="1">
    <source>
        <dbReference type="ARBA" id="ARBA00023015"/>
    </source>
</evidence>
<dbReference type="InterPro" id="IPR050908">
    <property type="entry name" value="SmbC-like"/>
</dbReference>
<dbReference type="SUPFAM" id="SSF55136">
    <property type="entry name" value="Probable bacterial effector-binding domain"/>
    <property type="match status" value="1"/>
</dbReference>
<evidence type="ECO:0000259" key="4">
    <source>
        <dbReference type="PROSITE" id="PS01124"/>
    </source>
</evidence>
<dbReference type="PANTHER" id="PTHR40055">
    <property type="entry name" value="TRANSCRIPTIONAL REGULATOR YGIV-RELATED"/>
    <property type="match status" value="1"/>
</dbReference>
<dbReference type="Gene3D" id="1.10.10.60">
    <property type="entry name" value="Homeodomain-like"/>
    <property type="match status" value="2"/>
</dbReference>
<dbReference type="SUPFAM" id="SSF46689">
    <property type="entry name" value="Homeodomain-like"/>
    <property type="match status" value="2"/>
</dbReference>
<feature type="domain" description="HTH araC/xylS-type" evidence="4">
    <location>
        <begin position="1"/>
        <end position="97"/>
    </location>
</feature>
<evidence type="ECO:0000256" key="2">
    <source>
        <dbReference type="ARBA" id="ARBA00023125"/>
    </source>
</evidence>
<comment type="caution">
    <text evidence="5">The sequence shown here is derived from an EMBL/GenBank/DDBJ whole genome shotgun (WGS) entry which is preliminary data.</text>
</comment>
<dbReference type="Gene3D" id="3.20.80.10">
    <property type="entry name" value="Regulatory factor, effector binding domain"/>
    <property type="match status" value="1"/>
</dbReference>
<dbReference type="InterPro" id="IPR018060">
    <property type="entry name" value="HTH_AraC"/>
</dbReference>
<keyword evidence="6" id="KW-1185">Reference proteome</keyword>
<sequence>MFYIYEHIDTDINIDELAASFGISKFHFHKVFKEYMGINLYETIKSNRLQKASSLLLTNKLSTITEIANLCGYSSQTSFIRAFKERFHQTPKDWRNGGYKEYSKLILEKSIISFYKKPDFNMLQPKIVKTTPKKMYYIRNKGYITEDAKKVWRQLLAWVYTNNIKEYDQIAIYHDNPAITPHEDCFYVAGIIPKEDIDLSNTSLPSFMTPEALYATFEIDGKIGDVLRFIQWVYHEWLPKSGFETTIKPSYAIFRKNQFLEEDEKFEGTYYIPIQYI</sequence>
<dbReference type="PRINTS" id="PR00032">
    <property type="entry name" value="HTHARAC"/>
</dbReference>
<dbReference type="InterPro" id="IPR010499">
    <property type="entry name" value="AraC_E-bd"/>
</dbReference>
<dbReference type="OrthoDB" id="5337216at2"/>
<dbReference type="PANTHER" id="PTHR40055:SF1">
    <property type="entry name" value="TRANSCRIPTIONAL REGULATOR YGIV-RELATED"/>
    <property type="match status" value="1"/>
</dbReference>
<dbReference type="InterPro" id="IPR011256">
    <property type="entry name" value="Reg_factor_effector_dom_sf"/>
</dbReference>
<dbReference type="InterPro" id="IPR029442">
    <property type="entry name" value="GyrI-like"/>
</dbReference>
<dbReference type="Proteomes" id="UP000308901">
    <property type="component" value="Unassembled WGS sequence"/>
</dbReference>
<name>A0A5R8Y453_9BACT</name>
<evidence type="ECO:0000256" key="3">
    <source>
        <dbReference type="ARBA" id="ARBA00023163"/>
    </source>
</evidence>
<keyword evidence="2" id="KW-0238">DNA-binding</keyword>
<dbReference type="InterPro" id="IPR009057">
    <property type="entry name" value="Homeodomain-like_sf"/>
</dbReference>
<accession>A0A5R8Y453</accession>
<organism evidence="5 6">
    <name type="scientific">Arcobacter arenosus</name>
    <dbReference type="NCBI Taxonomy" id="2576037"/>
    <lineage>
        <taxon>Bacteria</taxon>
        <taxon>Pseudomonadati</taxon>
        <taxon>Campylobacterota</taxon>
        <taxon>Epsilonproteobacteria</taxon>
        <taxon>Campylobacterales</taxon>
        <taxon>Arcobacteraceae</taxon>
        <taxon>Arcobacter</taxon>
    </lineage>
</organism>
<keyword evidence="3" id="KW-0804">Transcription</keyword>
<dbReference type="InterPro" id="IPR020449">
    <property type="entry name" value="Tscrpt_reg_AraC-type_HTH"/>
</dbReference>
<evidence type="ECO:0000313" key="5">
    <source>
        <dbReference type="EMBL" id="TLP39651.1"/>
    </source>
</evidence>
<dbReference type="Pfam" id="PF06445">
    <property type="entry name" value="GyrI-like"/>
    <property type="match status" value="1"/>
</dbReference>
<keyword evidence="1" id="KW-0805">Transcription regulation</keyword>
<gene>
    <name evidence="5" type="ORF">FDK22_05490</name>
</gene>
<reference evidence="5 6" key="1">
    <citation type="submission" date="2019-05" db="EMBL/GenBank/DDBJ databases">
        <title>Arcobacter sp. nov., isolated from sea sediment.</title>
        <authorList>
            <person name="Kim W."/>
        </authorList>
    </citation>
    <scope>NUCLEOTIDE SEQUENCE [LARGE SCALE GENOMIC DNA]</scope>
    <source>
        <strain evidence="5 6">CAU 1517</strain>
    </source>
</reference>
<proteinExistence type="predicted"/>
<evidence type="ECO:0000313" key="6">
    <source>
        <dbReference type="Proteomes" id="UP000308901"/>
    </source>
</evidence>
<dbReference type="EMBL" id="VANU01000002">
    <property type="protein sequence ID" value="TLP39651.1"/>
    <property type="molecule type" value="Genomic_DNA"/>
</dbReference>
<dbReference type="SMART" id="SM00871">
    <property type="entry name" value="AraC_E_bind"/>
    <property type="match status" value="1"/>
</dbReference>
<dbReference type="SMART" id="SM00342">
    <property type="entry name" value="HTH_ARAC"/>
    <property type="match status" value="1"/>
</dbReference>
<dbReference type="AlphaFoldDB" id="A0A5R8Y453"/>